<dbReference type="GO" id="GO:0009277">
    <property type="term" value="C:fungal-type cell wall"/>
    <property type="evidence" value="ECO:0007669"/>
    <property type="project" value="TreeGrafter"/>
</dbReference>
<evidence type="ECO:0000259" key="18">
    <source>
        <dbReference type="PROSITE" id="PS51762"/>
    </source>
</evidence>
<keyword evidence="5" id="KW-0336">GPI-anchor</keyword>
<dbReference type="GO" id="GO:0016757">
    <property type="term" value="F:glycosyltransferase activity"/>
    <property type="evidence" value="ECO:0007669"/>
    <property type="project" value="UniProtKB-KW"/>
</dbReference>
<evidence type="ECO:0000313" key="19">
    <source>
        <dbReference type="EMBL" id="OQE13274.1"/>
    </source>
</evidence>
<keyword evidence="4" id="KW-1003">Cell membrane</keyword>
<feature type="transmembrane region" description="Helical" evidence="16">
    <location>
        <begin position="375"/>
        <end position="399"/>
    </location>
</feature>
<evidence type="ECO:0000256" key="10">
    <source>
        <dbReference type="ARBA" id="ARBA00023136"/>
    </source>
</evidence>
<protein>
    <recommendedName>
        <fullName evidence="3">chitinase</fullName>
        <ecNumber evidence="3">3.2.1.14</ecNumber>
    </recommendedName>
</protein>
<evidence type="ECO:0000313" key="20">
    <source>
        <dbReference type="Proteomes" id="UP000191342"/>
    </source>
</evidence>
<name>A0A1V6SHU1_9EURO</name>
<dbReference type="Gene3D" id="2.60.120.200">
    <property type="match status" value="1"/>
</dbReference>
<dbReference type="InterPro" id="IPR050546">
    <property type="entry name" value="Glycosyl_Hydrlase_16"/>
</dbReference>
<dbReference type="PROSITE" id="PS51762">
    <property type="entry name" value="GH16_2"/>
    <property type="match status" value="1"/>
</dbReference>
<dbReference type="EC" id="3.2.1.14" evidence="3"/>
<dbReference type="InterPro" id="IPR000757">
    <property type="entry name" value="Beta-glucanase-like"/>
</dbReference>
<dbReference type="GO" id="GO:0005975">
    <property type="term" value="P:carbohydrate metabolic process"/>
    <property type="evidence" value="ECO:0007669"/>
    <property type="project" value="InterPro"/>
</dbReference>
<gene>
    <name evidence="19" type="ORF">PENFLA_c051G06589</name>
</gene>
<dbReference type="GO" id="GO:0008843">
    <property type="term" value="F:endochitinase activity"/>
    <property type="evidence" value="ECO:0007669"/>
    <property type="project" value="UniProtKB-EC"/>
</dbReference>
<comment type="subcellular location">
    <subcellularLocation>
        <location evidence="2">Cell membrane</location>
        <topology evidence="2">Lipid-anchor</topology>
        <topology evidence="2">GPI-anchor</topology>
    </subcellularLocation>
</comment>
<proteinExistence type="inferred from homology"/>
<evidence type="ECO:0000256" key="11">
    <source>
        <dbReference type="ARBA" id="ARBA00023180"/>
    </source>
</evidence>
<keyword evidence="9" id="KW-0378">Hydrolase</keyword>
<evidence type="ECO:0000256" key="17">
    <source>
        <dbReference type="SAM" id="SignalP"/>
    </source>
</evidence>
<dbReference type="Proteomes" id="UP000191342">
    <property type="component" value="Unassembled WGS sequence"/>
</dbReference>
<evidence type="ECO:0000256" key="3">
    <source>
        <dbReference type="ARBA" id="ARBA00012729"/>
    </source>
</evidence>
<dbReference type="GO" id="GO:0005886">
    <property type="term" value="C:plasma membrane"/>
    <property type="evidence" value="ECO:0007669"/>
    <property type="project" value="UniProtKB-SubCell"/>
</dbReference>
<feature type="domain" description="GH16" evidence="18">
    <location>
        <begin position="26"/>
        <end position="231"/>
    </location>
</feature>
<keyword evidence="16" id="KW-1133">Transmembrane helix</keyword>
<dbReference type="PANTHER" id="PTHR10963">
    <property type="entry name" value="GLYCOSYL HYDROLASE-RELATED"/>
    <property type="match status" value="1"/>
</dbReference>
<evidence type="ECO:0000256" key="12">
    <source>
        <dbReference type="ARBA" id="ARBA00023288"/>
    </source>
</evidence>
<dbReference type="Pfam" id="PF00722">
    <property type="entry name" value="Glyco_hydro_16"/>
    <property type="match status" value="1"/>
</dbReference>
<keyword evidence="6" id="KW-0328">Glycosyltransferase</keyword>
<keyword evidence="12" id="KW-0449">Lipoprotein</keyword>
<dbReference type="PANTHER" id="PTHR10963:SF27">
    <property type="entry name" value="GLYCOSIDASE-RELATED"/>
    <property type="match status" value="1"/>
</dbReference>
<keyword evidence="11" id="KW-0325">Glycoprotein</keyword>
<evidence type="ECO:0000256" key="16">
    <source>
        <dbReference type="SAM" id="Phobius"/>
    </source>
</evidence>
<reference evidence="20" key="1">
    <citation type="journal article" date="2017" name="Nat. Microbiol.">
        <title>Global analysis of biosynthetic gene clusters reveals vast potential of secondary metabolite production in Penicillium species.</title>
        <authorList>
            <person name="Nielsen J.C."/>
            <person name="Grijseels S."/>
            <person name="Prigent S."/>
            <person name="Ji B."/>
            <person name="Dainat J."/>
            <person name="Nielsen K.F."/>
            <person name="Frisvad J.C."/>
            <person name="Workman M."/>
            <person name="Nielsen J."/>
        </authorList>
    </citation>
    <scope>NUCLEOTIDE SEQUENCE [LARGE SCALE GENOMIC DNA]</scope>
    <source>
        <strain evidence="20">IBT 14082</strain>
    </source>
</reference>
<evidence type="ECO:0000256" key="14">
    <source>
        <dbReference type="ARBA" id="ARBA00023316"/>
    </source>
</evidence>
<comment type="similarity">
    <text evidence="15">Belongs to the glycosyl hydrolase 16 family. CRH1 subfamily.</text>
</comment>
<keyword evidence="10 16" id="KW-0472">Membrane</keyword>
<accession>A0A1V6SHU1</accession>
<evidence type="ECO:0000256" key="7">
    <source>
        <dbReference type="ARBA" id="ARBA00022679"/>
    </source>
</evidence>
<sequence length="414" mass="45861">MQYRLLYAALAATITLVLAQIGPDCNAFDNACPSNKGNTAAHINYDLTQTLALNEWTTLDSEVVAGPDGAEFTIKKQRDAPAIVTDYYIFYGEISVEMKASPGTGIVSYIHMLSDDNDEIDWEALGDFTDMLQTNYFGKGDASEDYNRWEWQRVTTPQEVFHNYTWIWSKEKLSWAIDGTVVRTVHYADAKGGTRFPQTPMRIRIGIWAAGDPSKNKATIGWAGGETDYSKAPFTMYIKSIEIVNYTPAESYVYSDRSGSSDSIKINCGISSSETSGTTDTAMQVLSSTDSSTMAPYSASQNEIFNSFTVNSSLTESKNSTTPDIPLAQMTIPQLLHHLETTAQNVLDFLSTKARAIFISRTGTVTSAIGSWDLFFLQVFGLIVVLLLMLGIVLAWVCFFSRVCTPQENTRGRW</sequence>
<dbReference type="EMBL" id="MLQL01000051">
    <property type="protein sequence ID" value="OQE13274.1"/>
    <property type="molecule type" value="Genomic_DNA"/>
</dbReference>
<dbReference type="SUPFAM" id="SSF49899">
    <property type="entry name" value="Concanavalin A-like lectins/glucanases"/>
    <property type="match status" value="1"/>
</dbReference>
<evidence type="ECO:0000256" key="6">
    <source>
        <dbReference type="ARBA" id="ARBA00022676"/>
    </source>
</evidence>
<evidence type="ECO:0000256" key="2">
    <source>
        <dbReference type="ARBA" id="ARBA00004609"/>
    </source>
</evidence>
<evidence type="ECO:0000256" key="13">
    <source>
        <dbReference type="ARBA" id="ARBA00023295"/>
    </source>
</evidence>
<keyword evidence="13" id="KW-0326">Glycosidase</keyword>
<dbReference type="AlphaFoldDB" id="A0A1V6SHU1"/>
<evidence type="ECO:0000256" key="4">
    <source>
        <dbReference type="ARBA" id="ARBA00022475"/>
    </source>
</evidence>
<organism evidence="19 20">
    <name type="scientific">Penicillium flavigenum</name>
    <dbReference type="NCBI Taxonomy" id="254877"/>
    <lineage>
        <taxon>Eukaryota</taxon>
        <taxon>Fungi</taxon>
        <taxon>Dikarya</taxon>
        <taxon>Ascomycota</taxon>
        <taxon>Pezizomycotina</taxon>
        <taxon>Eurotiomycetes</taxon>
        <taxon>Eurotiomycetidae</taxon>
        <taxon>Eurotiales</taxon>
        <taxon>Aspergillaceae</taxon>
        <taxon>Penicillium</taxon>
    </lineage>
</organism>
<keyword evidence="7" id="KW-0808">Transferase</keyword>
<dbReference type="GO" id="GO:0098552">
    <property type="term" value="C:side of membrane"/>
    <property type="evidence" value="ECO:0007669"/>
    <property type="project" value="UniProtKB-KW"/>
</dbReference>
<dbReference type="GO" id="GO:0031505">
    <property type="term" value="P:fungal-type cell wall organization"/>
    <property type="evidence" value="ECO:0007669"/>
    <property type="project" value="TreeGrafter"/>
</dbReference>
<dbReference type="STRING" id="254877.A0A1V6SHU1"/>
<keyword evidence="8 17" id="KW-0732">Signal</keyword>
<keyword evidence="16" id="KW-0812">Transmembrane</keyword>
<dbReference type="CDD" id="cd02183">
    <property type="entry name" value="GH16_fungal_CRH1_transglycosylase"/>
    <property type="match status" value="1"/>
</dbReference>
<evidence type="ECO:0000256" key="9">
    <source>
        <dbReference type="ARBA" id="ARBA00022801"/>
    </source>
</evidence>
<evidence type="ECO:0000256" key="1">
    <source>
        <dbReference type="ARBA" id="ARBA00000822"/>
    </source>
</evidence>
<feature type="chain" id="PRO_5012415625" description="chitinase" evidence="17">
    <location>
        <begin position="20"/>
        <end position="414"/>
    </location>
</feature>
<evidence type="ECO:0000256" key="15">
    <source>
        <dbReference type="ARBA" id="ARBA00038074"/>
    </source>
</evidence>
<evidence type="ECO:0000256" key="5">
    <source>
        <dbReference type="ARBA" id="ARBA00022622"/>
    </source>
</evidence>
<evidence type="ECO:0000256" key="8">
    <source>
        <dbReference type="ARBA" id="ARBA00022729"/>
    </source>
</evidence>
<keyword evidence="20" id="KW-1185">Reference proteome</keyword>
<dbReference type="OrthoDB" id="4781at2759"/>
<comment type="catalytic activity">
    <reaction evidence="1">
        <text>Random endo-hydrolysis of N-acetyl-beta-D-glucosaminide (1-&gt;4)-beta-linkages in chitin and chitodextrins.</text>
        <dbReference type="EC" id="3.2.1.14"/>
    </reaction>
</comment>
<keyword evidence="14" id="KW-0961">Cell wall biogenesis/degradation</keyword>
<dbReference type="InterPro" id="IPR013320">
    <property type="entry name" value="ConA-like_dom_sf"/>
</dbReference>
<comment type="caution">
    <text evidence="19">The sequence shown here is derived from an EMBL/GenBank/DDBJ whole genome shotgun (WGS) entry which is preliminary data.</text>
</comment>
<feature type="signal peptide" evidence="17">
    <location>
        <begin position="1"/>
        <end position="19"/>
    </location>
</feature>